<dbReference type="Gene3D" id="1.20.1280.290">
    <property type="match status" value="1"/>
</dbReference>
<feature type="signal peptide" evidence="4">
    <location>
        <begin position="1"/>
        <end position="16"/>
    </location>
</feature>
<feature type="transmembrane region" description="Helical" evidence="3">
    <location>
        <begin position="83"/>
        <end position="105"/>
    </location>
</feature>
<dbReference type="PANTHER" id="PTHR12226:SF2">
    <property type="entry name" value="MANNOSE-P-DOLICHOL UTILIZATION DEFECT 1 PROTEIN"/>
    <property type="match status" value="1"/>
</dbReference>
<organism evidence="5 6">
    <name type="scientific">Ditylenchus dipsaci</name>
    <dbReference type="NCBI Taxonomy" id="166011"/>
    <lineage>
        <taxon>Eukaryota</taxon>
        <taxon>Metazoa</taxon>
        <taxon>Ecdysozoa</taxon>
        <taxon>Nematoda</taxon>
        <taxon>Chromadorea</taxon>
        <taxon>Rhabditida</taxon>
        <taxon>Tylenchina</taxon>
        <taxon>Tylenchomorpha</taxon>
        <taxon>Sphaerularioidea</taxon>
        <taxon>Anguinidae</taxon>
        <taxon>Anguininae</taxon>
        <taxon>Ditylenchus</taxon>
    </lineage>
</organism>
<dbReference type="AlphaFoldDB" id="A0A915DTA6"/>
<evidence type="ECO:0000256" key="1">
    <source>
        <dbReference type="ARBA" id="ARBA00022448"/>
    </source>
</evidence>
<accession>A0A915DTA6</accession>
<dbReference type="WBParaSite" id="jg22938">
    <property type="protein sequence ID" value="jg22938"/>
    <property type="gene ID" value="jg22938"/>
</dbReference>
<keyword evidence="3" id="KW-0472">Membrane</keyword>
<keyword evidence="2" id="KW-0677">Repeat</keyword>
<feature type="transmembrane region" description="Helical" evidence="3">
    <location>
        <begin position="56"/>
        <end position="76"/>
    </location>
</feature>
<feature type="chain" id="PRO_5037426361" evidence="4">
    <location>
        <begin position="17"/>
        <end position="122"/>
    </location>
</feature>
<evidence type="ECO:0000256" key="3">
    <source>
        <dbReference type="SAM" id="Phobius"/>
    </source>
</evidence>
<keyword evidence="1" id="KW-0813">Transport</keyword>
<reference evidence="6" key="1">
    <citation type="submission" date="2022-11" db="UniProtKB">
        <authorList>
            <consortium name="WormBaseParasite"/>
        </authorList>
    </citation>
    <scope>IDENTIFICATION</scope>
</reference>
<evidence type="ECO:0000256" key="4">
    <source>
        <dbReference type="SAM" id="SignalP"/>
    </source>
</evidence>
<evidence type="ECO:0000313" key="6">
    <source>
        <dbReference type="WBParaSite" id="jg22938"/>
    </source>
</evidence>
<sequence>MLPLSLVSLCATPAAAYHYIPTTVLMALQTCSVATISVSKGIQIVPNYRQNGTDHLSLITVLMQFGGCLARAYIILRELGIDWIVLMSCFVSSVVNKLLLAQIAYYSNSKTSRRIANITQAA</sequence>
<evidence type="ECO:0000313" key="5">
    <source>
        <dbReference type="Proteomes" id="UP000887574"/>
    </source>
</evidence>
<keyword evidence="4" id="KW-0732">Signal</keyword>
<keyword evidence="3" id="KW-0812">Transmembrane</keyword>
<dbReference type="PANTHER" id="PTHR12226">
    <property type="entry name" value="MANNOSE-P-DOLICHOL UTILIZATION DEFECT 1 LEC35 -RELATED"/>
    <property type="match status" value="1"/>
</dbReference>
<dbReference type="InterPro" id="IPR016817">
    <property type="entry name" value="MannP-dilichol_defect-1"/>
</dbReference>
<proteinExistence type="predicted"/>
<keyword evidence="5" id="KW-1185">Reference proteome</keyword>
<protein>
    <submittedName>
        <fullName evidence="6">Uncharacterized protein</fullName>
    </submittedName>
</protein>
<name>A0A915DTA6_9BILA</name>
<dbReference type="Proteomes" id="UP000887574">
    <property type="component" value="Unplaced"/>
</dbReference>
<evidence type="ECO:0000256" key="2">
    <source>
        <dbReference type="ARBA" id="ARBA00022737"/>
    </source>
</evidence>
<keyword evidence="3" id="KW-1133">Transmembrane helix</keyword>